<feature type="transmembrane region" description="Helical" evidence="6">
    <location>
        <begin position="325"/>
        <end position="344"/>
    </location>
</feature>
<evidence type="ECO:0000313" key="7">
    <source>
        <dbReference type="EMBL" id="MFC3282059.1"/>
    </source>
</evidence>
<evidence type="ECO:0000256" key="5">
    <source>
        <dbReference type="ARBA" id="ARBA00023136"/>
    </source>
</evidence>
<dbReference type="InterPro" id="IPR001248">
    <property type="entry name" value="Pur-cyt_permease"/>
</dbReference>
<evidence type="ECO:0000256" key="1">
    <source>
        <dbReference type="ARBA" id="ARBA00004141"/>
    </source>
</evidence>
<feature type="transmembrane region" description="Helical" evidence="6">
    <location>
        <begin position="209"/>
        <end position="228"/>
    </location>
</feature>
<protein>
    <submittedName>
        <fullName evidence="7">Purine-cytosine permease family protein</fullName>
    </submittedName>
</protein>
<feature type="transmembrane region" description="Helical" evidence="6">
    <location>
        <begin position="57"/>
        <end position="77"/>
    </location>
</feature>
<reference evidence="8" key="1">
    <citation type="journal article" date="2019" name="Int. J. Syst. Evol. Microbiol.">
        <title>The Global Catalogue of Microorganisms (GCM) 10K type strain sequencing project: providing services to taxonomists for standard genome sequencing and annotation.</title>
        <authorList>
            <consortium name="The Broad Institute Genomics Platform"/>
            <consortium name="The Broad Institute Genome Sequencing Center for Infectious Disease"/>
            <person name="Wu L."/>
            <person name="Ma J."/>
        </authorList>
    </citation>
    <scope>NUCLEOTIDE SEQUENCE [LARGE SCALE GENOMIC DNA]</scope>
    <source>
        <strain evidence="8">CECT 7698</strain>
    </source>
</reference>
<feature type="transmembrane region" description="Helical" evidence="6">
    <location>
        <begin position="419"/>
        <end position="439"/>
    </location>
</feature>
<comment type="subcellular location">
    <subcellularLocation>
        <location evidence="1">Membrane</location>
        <topology evidence="1">Multi-pass membrane protein</topology>
    </subcellularLocation>
</comment>
<feature type="transmembrane region" description="Helical" evidence="6">
    <location>
        <begin position="136"/>
        <end position="155"/>
    </location>
</feature>
<dbReference type="RefSeq" id="WP_386770450.1">
    <property type="nucleotide sequence ID" value="NZ_JBHRUG010000001.1"/>
</dbReference>
<evidence type="ECO:0000256" key="4">
    <source>
        <dbReference type="ARBA" id="ARBA00022989"/>
    </source>
</evidence>
<feature type="transmembrane region" description="Helical" evidence="6">
    <location>
        <begin position="240"/>
        <end position="261"/>
    </location>
</feature>
<comment type="similarity">
    <text evidence="2">Belongs to the purine-cytosine permease (2.A.39) family.</text>
</comment>
<sequence>MTANNQNEASDLDFSERPVPAEGRMPRVNLMMAWWAVCSAIFYMVVAAAMARSYGTANALIGIVLTVIAYGVINGVISRYSMKTGLNVALFSKVLFGHFGAVVATLIFFATALYYAVFEGYVMALVLSEWSGNLSMSAATAIVVIFGVALIFGSVQHWLDKFNGVLLPVYVIGMLIAVGMAVAEFGYPAGWLSRVPEGGASPWSWLHTFVYYMGVWVLMMFTFDYARFGHKKDANFHARITFGIPFYAMTFLFSGIVGILLDSMIPTDGLSEASIVLGLLELMGLGGLLLVWVTQSRINTANFYLATVNFESFIHKVTGVKMSKIVAGCLIGVIAYVLMMADVFSYILQALAYQGVFVVAWVGVALCHVLSRTYQNRFNGHVELDNAYIPAFNPCGLVAWCGAALTGVVTMNIPDISVFSAPATFLCAYVVYELGLRVAKDEWYVASLK</sequence>
<dbReference type="PANTHER" id="PTHR30569">
    <property type="entry name" value="CYTOSINE TRANSPORTER CODB"/>
    <property type="match status" value="1"/>
</dbReference>
<evidence type="ECO:0000313" key="8">
    <source>
        <dbReference type="Proteomes" id="UP001595579"/>
    </source>
</evidence>
<evidence type="ECO:0000256" key="3">
    <source>
        <dbReference type="ARBA" id="ARBA00022692"/>
    </source>
</evidence>
<feature type="transmembrane region" description="Helical" evidence="6">
    <location>
        <begin position="167"/>
        <end position="189"/>
    </location>
</feature>
<keyword evidence="3 6" id="KW-0812">Transmembrane</keyword>
<keyword evidence="8" id="KW-1185">Reference proteome</keyword>
<accession>A0ABV7LI63</accession>
<feature type="transmembrane region" description="Helical" evidence="6">
    <location>
        <begin position="350"/>
        <end position="370"/>
    </location>
</feature>
<dbReference type="Gene3D" id="1.10.4160.10">
    <property type="entry name" value="Hydantoin permease"/>
    <property type="match status" value="1"/>
</dbReference>
<comment type="caution">
    <text evidence="7">The sequence shown here is derived from an EMBL/GenBank/DDBJ whole genome shotgun (WGS) entry which is preliminary data.</text>
</comment>
<keyword evidence="5 6" id="KW-0472">Membrane</keyword>
<proteinExistence type="inferred from homology"/>
<organism evidence="7 8">
    <name type="scientific">Litchfieldella rifensis</name>
    <dbReference type="NCBI Taxonomy" id="762643"/>
    <lineage>
        <taxon>Bacteria</taxon>
        <taxon>Pseudomonadati</taxon>
        <taxon>Pseudomonadota</taxon>
        <taxon>Gammaproteobacteria</taxon>
        <taxon>Oceanospirillales</taxon>
        <taxon>Halomonadaceae</taxon>
        <taxon>Litchfieldella</taxon>
    </lineage>
</organism>
<keyword evidence="4 6" id="KW-1133">Transmembrane helix</keyword>
<evidence type="ECO:0000256" key="6">
    <source>
        <dbReference type="SAM" id="Phobius"/>
    </source>
</evidence>
<feature type="transmembrane region" description="Helical" evidence="6">
    <location>
        <begin position="89"/>
        <end position="116"/>
    </location>
</feature>
<dbReference type="Pfam" id="PF02133">
    <property type="entry name" value="Transp_cyt_pur"/>
    <property type="match status" value="1"/>
</dbReference>
<feature type="transmembrane region" description="Helical" evidence="6">
    <location>
        <begin position="391"/>
        <end position="413"/>
    </location>
</feature>
<dbReference type="InterPro" id="IPR030191">
    <property type="entry name" value="CodB"/>
</dbReference>
<dbReference type="PANTHER" id="PTHR30569:SF0">
    <property type="entry name" value="CYTOSINE PERMEASE"/>
    <property type="match status" value="1"/>
</dbReference>
<feature type="transmembrane region" description="Helical" evidence="6">
    <location>
        <begin position="32"/>
        <end position="51"/>
    </location>
</feature>
<feature type="transmembrane region" description="Helical" evidence="6">
    <location>
        <begin position="273"/>
        <end position="293"/>
    </location>
</feature>
<dbReference type="Proteomes" id="UP001595579">
    <property type="component" value="Unassembled WGS sequence"/>
</dbReference>
<name>A0ABV7LI63_9GAMM</name>
<dbReference type="EMBL" id="JBHRUG010000001">
    <property type="protein sequence ID" value="MFC3282059.1"/>
    <property type="molecule type" value="Genomic_DNA"/>
</dbReference>
<evidence type="ECO:0000256" key="2">
    <source>
        <dbReference type="ARBA" id="ARBA00008974"/>
    </source>
</evidence>
<gene>
    <name evidence="7" type="ORF">ACFOEV_00370</name>
</gene>